<proteinExistence type="predicted"/>
<organism evidence="2 3">
    <name type="scientific">Batillaria attramentaria</name>
    <dbReference type="NCBI Taxonomy" id="370345"/>
    <lineage>
        <taxon>Eukaryota</taxon>
        <taxon>Metazoa</taxon>
        <taxon>Spiralia</taxon>
        <taxon>Lophotrochozoa</taxon>
        <taxon>Mollusca</taxon>
        <taxon>Gastropoda</taxon>
        <taxon>Caenogastropoda</taxon>
        <taxon>Sorbeoconcha</taxon>
        <taxon>Cerithioidea</taxon>
        <taxon>Batillariidae</taxon>
        <taxon>Batillaria</taxon>
    </lineage>
</organism>
<evidence type="ECO:0000313" key="3">
    <source>
        <dbReference type="Proteomes" id="UP001519460"/>
    </source>
</evidence>
<gene>
    <name evidence="2" type="ORF">BaRGS_00037558</name>
</gene>
<feature type="signal peptide" evidence="1">
    <location>
        <begin position="1"/>
        <end position="27"/>
    </location>
</feature>
<keyword evidence="1" id="KW-0732">Signal</keyword>
<feature type="chain" id="PRO_5044792856" evidence="1">
    <location>
        <begin position="28"/>
        <end position="89"/>
    </location>
</feature>
<dbReference type="EMBL" id="JACVVK020000566">
    <property type="protein sequence ID" value="KAK7465906.1"/>
    <property type="molecule type" value="Genomic_DNA"/>
</dbReference>
<name>A0ABD0J8L9_9CAEN</name>
<comment type="caution">
    <text evidence="2">The sequence shown here is derived from an EMBL/GenBank/DDBJ whole genome shotgun (WGS) entry which is preliminary data.</text>
</comment>
<reference evidence="2 3" key="1">
    <citation type="journal article" date="2023" name="Sci. Data">
        <title>Genome assembly of the Korean intertidal mud-creeper Batillaria attramentaria.</title>
        <authorList>
            <person name="Patra A.K."/>
            <person name="Ho P.T."/>
            <person name="Jun S."/>
            <person name="Lee S.J."/>
            <person name="Kim Y."/>
            <person name="Won Y.J."/>
        </authorList>
    </citation>
    <scope>NUCLEOTIDE SEQUENCE [LARGE SCALE GENOMIC DNA]</scope>
    <source>
        <strain evidence="2">Wonlab-2016</strain>
    </source>
</reference>
<protein>
    <submittedName>
        <fullName evidence="2">Uncharacterized protein</fullName>
    </submittedName>
</protein>
<keyword evidence="3" id="KW-1185">Reference proteome</keyword>
<evidence type="ECO:0000313" key="2">
    <source>
        <dbReference type="EMBL" id="KAK7465906.1"/>
    </source>
</evidence>
<dbReference type="AlphaFoldDB" id="A0ABD0J8L9"/>
<accession>A0ABD0J8L9</accession>
<sequence>MGVMYCTCIALALGVLVFVTGITGGASQGPTTPPVATAGQPVQTELLPMFLPTPTHVTVKQGALAILPCWVKNLGSREVSGKSAKILSR</sequence>
<evidence type="ECO:0000256" key="1">
    <source>
        <dbReference type="SAM" id="SignalP"/>
    </source>
</evidence>
<dbReference type="Proteomes" id="UP001519460">
    <property type="component" value="Unassembled WGS sequence"/>
</dbReference>